<keyword evidence="3" id="KW-1185">Reference proteome</keyword>
<evidence type="ECO:0000313" key="2">
    <source>
        <dbReference type="EMBL" id="SEP13605.1"/>
    </source>
</evidence>
<dbReference type="Proteomes" id="UP000199126">
    <property type="component" value="Unassembled WGS sequence"/>
</dbReference>
<evidence type="ECO:0000313" key="3">
    <source>
        <dbReference type="Proteomes" id="UP000199126"/>
    </source>
</evidence>
<dbReference type="AlphaFoldDB" id="A0A1H8VDW1"/>
<gene>
    <name evidence="2" type="ORF">SAMN04487948_1167</name>
</gene>
<feature type="transmembrane region" description="Helical" evidence="1">
    <location>
        <begin position="15"/>
        <end position="36"/>
    </location>
</feature>
<proteinExistence type="predicted"/>
<keyword evidence="1" id="KW-0812">Transmembrane</keyword>
<dbReference type="EMBL" id="FODV01000016">
    <property type="protein sequence ID" value="SEP13605.1"/>
    <property type="molecule type" value="Genomic_DNA"/>
</dbReference>
<protein>
    <submittedName>
        <fullName evidence="2">Uncharacterized protein</fullName>
    </submittedName>
</protein>
<evidence type="ECO:0000256" key="1">
    <source>
        <dbReference type="SAM" id="Phobius"/>
    </source>
</evidence>
<name>A0A1H8VDW1_9EURY</name>
<organism evidence="2 3">
    <name type="scientific">Halogranum amylolyticum</name>
    <dbReference type="NCBI Taxonomy" id="660520"/>
    <lineage>
        <taxon>Archaea</taxon>
        <taxon>Methanobacteriati</taxon>
        <taxon>Methanobacteriota</taxon>
        <taxon>Stenosarchaea group</taxon>
        <taxon>Halobacteria</taxon>
        <taxon>Halobacteriales</taxon>
        <taxon>Haloferacaceae</taxon>
    </lineage>
</organism>
<keyword evidence="1" id="KW-1133">Transmembrane helix</keyword>
<accession>A0A1H8VDW1</accession>
<reference evidence="3" key="1">
    <citation type="submission" date="2016-10" db="EMBL/GenBank/DDBJ databases">
        <authorList>
            <person name="Varghese N."/>
            <person name="Submissions S."/>
        </authorList>
    </citation>
    <scope>NUCLEOTIDE SEQUENCE [LARGE SCALE GENOMIC DNA]</scope>
    <source>
        <strain evidence="3">CGMCC 1.10121</strain>
    </source>
</reference>
<sequence length="52" mass="5600">MLAILMANFVSLPGALMWVGLVLSLLIGLMGGLVTGRFTSEGWHTRANVVRE</sequence>
<keyword evidence="1" id="KW-0472">Membrane</keyword>